<evidence type="ECO:0000313" key="5">
    <source>
        <dbReference type="EMBL" id="MDC0680568.1"/>
    </source>
</evidence>
<feature type="region of interest" description="Disordered" evidence="3">
    <location>
        <begin position="53"/>
        <end position="75"/>
    </location>
</feature>
<dbReference type="PANTHER" id="PTHR30203:SF24">
    <property type="entry name" value="BLR4935 PROTEIN"/>
    <property type="match status" value="1"/>
</dbReference>
<evidence type="ECO:0000313" key="6">
    <source>
        <dbReference type="Proteomes" id="UP001217485"/>
    </source>
</evidence>
<organism evidence="5 6">
    <name type="scientific">Sorangium atrum</name>
    <dbReference type="NCBI Taxonomy" id="2995308"/>
    <lineage>
        <taxon>Bacteria</taxon>
        <taxon>Pseudomonadati</taxon>
        <taxon>Myxococcota</taxon>
        <taxon>Polyangia</taxon>
        <taxon>Polyangiales</taxon>
        <taxon>Polyangiaceae</taxon>
        <taxon>Sorangium</taxon>
    </lineage>
</organism>
<dbReference type="Gene3D" id="1.20.1600.10">
    <property type="entry name" value="Outer membrane efflux proteins (OEP)"/>
    <property type="match status" value="1"/>
</dbReference>
<dbReference type="Pfam" id="PF02321">
    <property type="entry name" value="OEP"/>
    <property type="match status" value="1"/>
</dbReference>
<dbReference type="SUPFAM" id="SSF56954">
    <property type="entry name" value="Outer membrane efflux proteins (OEP)"/>
    <property type="match status" value="1"/>
</dbReference>
<evidence type="ECO:0000256" key="4">
    <source>
        <dbReference type="SAM" id="SignalP"/>
    </source>
</evidence>
<gene>
    <name evidence="5" type="ORF">POL72_22710</name>
</gene>
<comment type="similarity">
    <text evidence="1">Belongs to the outer membrane factor (OMF) (TC 1.B.17) family.</text>
</comment>
<feature type="coiled-coil region" evidence="2">
    <location>
        <begin position="432"/>
        <end position="459"/>
    </location>
</feature>
<dbReference type="Proteomes" id="UP001217485">
    <property type="component" value="Unassembled WGS sequence"/>
</dbReference>
<keyword evidence="4" id="KW-0732">Signal</keyword>
<keyword evidence="2" id="KW-0175">Coiled coil</keyword>
<comment type="caution">
    <text evidence="5">The sequence shown here is derived from an EMBL/GenBank/DDBJ whole genome shotgun (WGS) entry which is preliminary data.</text>
</comment>
<dbReference type="InterPro" id="IPR010131">
    <property type="entry name" value="MdtP/NodT-like"/>
</dbReference>
<dbReference type="PANTHER" id="PTHR30203">
    <property type="entry name" value="OUTER MEMBRANE CATION EFFLUX PROTEIN"/>
    <property type="match status" value="1"/>
</dbReference>
<evidence type="ECO:0000256" key="3">
    <source>
        <dbReference type="SAM" id="MobiDB-lite"/>
    </source>
</evidence>
<protein>
    <submittedName>
        <fullName evidence="5">TolC family protein</fullName>
    </submittedName>
</protein>
<feature type="chain" id="PRO_5045840323" evidence="4">
    <location>
        <begin position="31"/>
        <end position="493"/>
    </location>
</feature>
<sequence>MRTERRRSRALASRLLPLVAGLALSSAAAAGCAAPSSTADMARIRELSRVELPPSAASEEVDPEPAAGARALGQAPRRPLTADAAVRIALLNNRELRAVLKEVGVARGNLEQAGKLPNPEIAIGVTPLQEGVEHAHLELGVEIDLTSALLSPLHARAARSEHEAARYRAAGAVVDLGYQVRAAFYAVQAAEQRLGIANRALDAFAAARDAARALFEAGNVPELDVATQEAGYEEARVTAAQIELELLSQRERLTRLLGLSGAATSWTIAGAVPAAPDALATPPRAESLALRASLELAELRSRLEAAAGRAGALRAEGWVPDVALGVHGERELGASDEAHEHPWVVGAEVRLSLPLFDRRQGAEAAQAAEFDGLLERYHGRAVDVRSAVREARNRLVFAHARAQHYARVILPARKRVLEQTLLQYNAMQVGVFQLLSARREQLDAELAAVEALREHWTAKAAFDALLAGRRVEAAGAGAPAAMPRASATGEGGH</sequence>
<evidence type="ECO:0000256" key="2">
    <source>
        <dbReference type="SAM" id="Coils"/>
    </source>
</evidence>
<reference evidence="5 6" key="1">
    <citation type="submission" date="2023-01" db="EMBL/GenBank/DDBJ databases">
        <title>Minimal conservation of predation-associated metabolite biosynthetic gene clusters underscores biosynthetic potential of Myxococcota including descriptions for ten novel species: Archangium lansinium sp. nov., Myxococcus landrumus sp. nov., Nannocystis bai.</title>
        <authorList>
            <person name="Ahearne A."/>
            <person name="Stevens C."/>
            <person name="Dowd S."/>
        </authorList>
    </citation>
    <scope>NUCLEOTIDE SEQUENCE [LARGE SCALE GENOMIC DNA]</scope>
    <source>
        <strain evidence="5 6">WIWO2</strain>
    </source>
</reference>
<dbReference type="InterPro" id="IPR003423">
    <property type="entry name" value="OMP_efflux"/>
</dbReference>
<feature type="signal peptide" evidence="4">
    <location>
        <begin position="1"/>
        <end position="30"/>
    </location>
</feature>
<name>A0ABT5C3N3_9BACT</name>
<dbReference type="EMBL" id="JAQNDK010000002">
    <property type="protein sequence ID" value="MDC0680568.1"/>
    <property type="molecule type" value="Genomic_DNA"/>
</dbReference>
<accession>A0ABT5C3N3</accession>
<proteinExistence type="inferred from homology"/>
<dbReference type="RefSeq" id="WP_272097600.1">
    <property type="nucleotide sequence ID" value="NZ_JAQNDK010000002.1"/>
</dbReference>
<keyword evidence="6" id="KW-1185">Reference proteome</keyword>
<evidence type="ECO:0000256" key="1">
    <source>
        <dbReference type="ARBA" id="ARBA00007613"/>
    </source>
</evidence>
<dbReference type="PROSITE" id="PS51257">
    <property type="entry name" value="PROKAR_LIPOPROTEIN"/>
    <property type="match status" value="1"/>
</dbReference>